<dbReference type="EMBL" id="CP143788">
    <property type="protein sequence ID" value="WVN89085.1"/>
    <property type="molecule type" value="Genomic_DNA"/>
</dbReference>
<evidence type="ECO:0000313" key="10">
    <source>
        <dbReference type="Proteomes" id="UP000094043"/>
    </source>
</evidence>
<protein>
    <recommendedName>
        <fullName evidence="2 8">Lysophospholipase</fullName>
        <ecNumber evidence="2 8">3.1.1.5</ecNumber>
    </recommendedName>
</protein>
<dbReference type="GO" id="GO:0004622">
    <property type="term" value="F:phosphatidylcholine lysophospholipase activity"/>
    <property type="evidence" value="ECO:0007669"/>
    <property type="project" value="UniProtKB-EC"/>
</dbReference>
<keyword evidence="6 8" id="KW-0443">Lipid metabolism</keyword>
<evidence type="ECO:0000256" key="8">
    <source>
        <dbReference type="RuleBase" id="RU362103"/>
    </source>
</evidence>
<feature type="chain" id="PRO_5042620740" description="Lysophospholipase" evidence="8">
    <location>
        <begin position="20"/>
        <end position="636"/>
    </location>
</feature>
<keyword evidence="3 8" id="KW-0732">Signal</keyword>
<reference evidence="9" key="3">
    <citation type="submission" date="2024-01" db="EMBL/GenBank/DDBJ databases">
        <authorList>
            <person name="Coelho M.A."/>
            <person name="David-Palma M."/>
            <person name="Shea T."/>
            <person name="Sun S."/>
            <person name="Cuomo C.A."/>
            <person name="Heitman J."/>
        </authorList>
    </citation>
    <scope>NUCLEOTIDE SEQUENCE</scope>
    <source>
        <strain evidence="9">CBS 7841</strain>
    </source>
</reference>
<name>A0A1E3I5X6_9TREE</name>
<dbReference type="GeneID" id="91088511"/>
<dbReference type="GO" id="GO:0046475">
    <property type="term" value="P:glycerophospholipid catabolic process"/>
    <property type="evidence" value="ECO:0007669"/>
    <property type="project" value="TreeGrafter"/>
</dbReference>
<proteinExistence type="inferred from homology"/>
<evidence type="ECO:0000256" key="2">
    <source>
        <dbReference type="ARBA" id="ARBA00013274"/>
    </source>
</evidence>
<dbReference type="SUPFAM" id="SSF52151">
    <property type="entry name" value="FabD/lysophospholipase-like"/>
    <property type="match status" value="1"/>
</dbReference>
<reference evidence="9" key="1">
    <citation type="submission" date="2016-06" db="EMBL/GenBank/DDBJ databases">
        <authorList>
            <person name="Cuomo C."/>
            <person name="Litvintseva A."/>
            <person name="Heitman J."/>
            <person name="Chen Y."/>
            <person name="Sun S."/>
            <person name="Springer D."/>
            <person name="Dromer F."/>
            <person name="Young S."/>
            <person name="Zeng Q."/>
            <person name="Chapman S."/>
            <person name="Gujja S."/>
            <person name="Saif S."/>
            <person name="Birren B."/>
        </authorList>
    </citation>
    <scope>NUCLEOTIDE SEQUENCE</scope>
    <source>
        <strain evidence="9">CBS 7841</strain>
    </source>
</reference>
<dbReference type="PANTHER" id="PTHR10728">
    <property type="entry name" value="CYTOSOLIC PHOSPHOLIPASE A2"/>
    <property type="match status" value="1"/>
</dbReference>
<keyword evidence="7" id="KW-0325">Glycoprotein</keyword>
<evidence type="ECO:0000256" key="1">
    <source>
        <dbReference type="ARBA" id="ARBA00008780"/>
    </source>
</evidence>
<dbReference type="InterPro" id="IPR016035">
    <property type="entry name" value="Acyl_Trfase/lysoPLipase"/>
</dbReference>
<evidence type="ECO:0000256" key="5">
    <source>
        <dbReference type="ARBA" id="ARBA00022963"/>
    </source>
</evidence>
<dbReference type="KEGG" id="cdep:91088511"/>
<dbReference type="GO" id="GO:0005829">
    <property type="term" value="C:cytosol"/>
    <property type="evidence" value="ECO:0007669"/>
    <property type="project" value="TreeGrafter"/>
</dbReference>
<dbReference type="EC" id="3.1.1.5" evidence="2 8"/>
<comment type="catalytic activity">
    <reaction evidence="8">
        <text>a 1-acyl-sn-glycero-3-phosphocholine + H2O = sn-glycerol 3-phosphocholine + a fatty acid + H(+)</text>
        <dbReference type="Rhea" id="RHEA:15177"/>
        <dbReference type="ChEBI" id="CHEBI:15377"/>
        <dbReference type="ChEBI" id="CHEBI:15378"/>
        <dbReference type="ChEBI" id="CHEBI:16870"/>
        <dbReference type="ChEBI" id="CHEBI:28868"/>
        <dbReference type="ChEBI" id="CHEBI:58168"/>
        <dbReference type="EC" id="3.1.1.5"/>
    </reaction>
</comment>
<evidence type="ECO:0000256" key="7">
    <source>
        <dbReference type="ARBA" id="ARBA00023180"/>
    </source>
</evidence>
<feature type="signal peptide" evidence="8">
    <location>
        <begin position="1"/>
        <end position="19"/>
    </location>
</feature>
<dbReference type="PANTHER" id="PTHR10728:SF33">
    <property type="entry name" value="LYSOPHOSPHOLIPASE 1-RELATED"/>
    <property type="match status" value="1"/>
</dbReference>
<accession>A0A1E3I5X6</accession>
<comment type="similarity">
    <text evidence="1 8">Belongs to the lysophospholipase family.</text>
</comment>
<evidence type="ECO:0000256" key="4">
    <source>
        <dbReference type="ARBA" id="ARBA00022801"/>
    </source>
</evidence>
<organism evidence="9 10">
    <name type="scientific">Cryptococcus depauperatus CBS 7841</name>
    <dbReference type="NCBI Taxonomy" id="1295531"/>
    <lineage>
        <taxon>Eukaryota</taxon>
        <taxon>Fungi</taxon>
        <taxon>Dikarya</taxon>
        <taxon>Basidiomycota</taxon>
        <taxon>Agaricomycotina</taxon>
        <taxon>Tremellomycetes</taxon>
        <taxon>Tremellales</taxon>
        <taxon>Cryptococcaceae</taxon>
        <taxon>Cryptococcus</taxon>
    </lineage>
</organism>
<dbReference type="Gene3D" id="3.40.1090.10">
    <property type="entry name" value="Cytosolic phospholipase A2 catalytic domain"/>
    <property type="match status" value="1"/>
</dbReference>
<dbReference type="PROSITE" id="PS51210">
    <property type="entry name" value="PLA2C"/>
    <property type="match status" value="1"/>
</dbReference>
<dbReference type="SMART" id="SM00022">
    <property type="entry name" value="PLAc"/>
    <property type="match status" value="1"/>
</dbReference>
<dbReference type="Proteomes" id="UP000094043">
    <property type="component" value="Chromosome 5"/>
</dbReference>
<evidence type="ECO:0000313" key="9">
    <source>
        <dbReference type="EMBL" id="WVN89085.1"/>
    </source>
</evidence>
<dbReference type="InterPro" id="IPR002642">
    <property type="entry name" value="LysoPLipase_cat_dom"/>
</dbReference>
<dbReference type="RefSeq" id="XP_066069785.1">
    <property type="nucleotide sequence ID" value="XM_066213688.1"/>
</dbReference>
<sequence>MLVQSAGIALGFLAITALAVPPDVSHKELLAERGVGDKSYAPYKVDCPTEWVWVRNATTGMATGERAYIQARERLVKPAVETMMASHGLGKPPRTPVIGVALAGGGYRAMLTGLGGIMGMMNQSKEGSDSGLGGWLEGVTYWAGLSGGSWATGSFMANGGQLPSDLLKNLWNMDSNLVFPKDDKATFYSNLYTETTAKEDQGFPTQITDLWGLAIASHVLPTNYQLSNNPNLTISSLPSVVAAMGNASLPMPIIIAAEREAGELVVAENATVWEFTPYEFGSWAFGSTYKSPGAFTSAEYLGSEVNNGTANGTCWKGFDQLSFVMGTSATLFNSAFLAINGSESGVLSSLVASILGKLGEAQVDISRIPNTFANYNPTENPISSFEYLTLVDAGETNQNVPLEPLLVPVREVDAIIAFDSSFDTETIWPNGTALRTTYERAKILANNENVRVRMPEVPSENGFINGGYNSRPTFFGCNDTTTPLIIYVPHYPWSYAANTSTYQLAYENKEATQVMYNGLRSLTLNGTVETWPTCLACALTDRAFSYTSQNRSSTCQSCFDTWCWAGDDNTTNPGTYSPTVGSVPPWLMNKGLSKGVTDAPGSADSTITTKQNGARIPYINTCAVIMSFALSLLALI</sequence>
<keyword evidence="5 8" id="KW-0442">Lipid degradation</keyword>
<dbReference type="GO" id="GO:0004623">
    <property type="term" value="F:phospholipase A2 activity"/>
    <property type="evidence" value="ECO:0007669"/>
    <property type="project" value="TreeGrafter"/>
</dbReference>
<keyword evidence="10" id="KW-1185">Reference proteome</keyword>
<dbReference type="OrthoDB" id="4084751at2759"/>
<dbReference type="Pfam" id="PF01735">
    <property type="entry name" value="PLA2_B"/>
    <property type="match status" value="1"/>
</dbReference>
<dbReference type="VEuPathDB" id="FungiDB:L203_05308"/>
<evidence type="ECO:0000256" key="3">
    <source>
        <dbReference type="ARBA" id="ARBA00022729"/>
    </source>
</evidence>
<evidence type="ECO:0000256" key="6">
    <source>
        <dbReference type="ARBA" id="ARBA00023098"/>
    </source>
</evidence>
<gene>
    <name evidence="9" type="ORF">L203_104301</name>
</gene>
<keyword evidence="4 8" id="KW-0378">Hydrolase</keyword>
<dbReference type="AlphaFoldDB" id="A0A1E3I5X6"/>
<reference evidence="9" key="2">
    <citation type="journal article" date="2022" name="Elife">
        <title>Obligate sexual reproduction of a homothallic fungus closely related to the Cryptococcus pathogenic species complex.</title>
        <authorList>
            <person name="Passer A.R."/>
            <person name="Clancey S.A."/>
            <person name="Shea T."/>
            <person name="David-Palma M."/>
            <person name="Averette A.F."/>
            <person name="Boekhout T."/>
            <person name="Porcel B.M."/>
            <person name="Nowrousian M."/>
            <person name="Cuomo C.A."/>
            <person name="Sun S."/>
            <person name="Heitman J."/>
            <person name="Coelho M.A."/>
        </authorList>
    </citation>
    <scope>NUCLEOTIDE SEQUENCE</scope>
    <source>
        <strain evidence="9">CBS 7841</strain>
    </source>
</reference>